<reference evidence="1" key="1">
    <citation type="journal article" date="2015" name="PeerJ">
        <title>First genomic representation of candidate bacterial phylum KSB3 points to enhanced environmental sensing as a trigger of wastewater bulking.</title>
        <authorList>
            <person name="Sekiguchi Y."/>
            <person name="Ohashi A."/>
            <person name="Parks D.H."/>
            <person name="Yamauchi T."/>
            <person name="Tyson G.W."/>
            <person name="Hugenholtz P."/>
        </authorList>
    </citation>
    <scope>NUCLEOTIDE SEQUENCE [LARGE SCALE GENOMIC DNA]</scope>
</reference>
<dbReference type="Gene3D" id="3.40.50.300">
    <property type="entry name" value="P-loop containing nucleotide triphosphate hydrolases"/>
    <property type="match status" value="1"/>
</dbReference>
<dbReference type="HOGENOM" id="CLU_1056286_0_0_0"/>
<dbReference type="SUPFAM" id="SSF52540">
    <property type="entry name" value="P-loop containing nucleoside triphosphate hydrolases"/>
    <property type="match status" value="1"/>
</dbReference>
<name>A0A081C011_VECG1</name>
<dbReference type="Proteomes" id="UP000030661">
    <property type="component" value="Unassembled WGS sequence"/>
</dbReference>
<accession>A0A081C011</accession>
<proteinExistence type="predicted"/>
<organism evidence="1">
    <name type="scientific">Vecturithrix granuli</name>
    <dbReference type="NCBI Taxonomy" id="1499967"/>
    <lineage>
        <taxon>Bacteria</taxon>
        <taxon>Candidatus Moduliflexota</taxon>
        <taxon>Candidatus Vecturitrichia</taxon>
        <taxon>Candidatus Vecturitrichales</taxon>
        <taxon>Candidatus Vecturitrichaceae</taxon>
        <taxon>Candidatus Vecturithrix</taxon>
    </lineage>
</organism>
<dbReference type="EMBL" id="DF820466">
    <property type="protein sequence ID" value="GAK57916.1"/>
    <property type="molecule type" value="Genomic_DNA"/>
</dbReference>
<sequence length="271" mass="31225">MQYIEFLGIPGSGKTTVMQKTLVALQAEKKPVFSTPDVRKIAMRHTLQRQSGFWWQLAKITALVGESRVLSLLWEKTRSAYMIRFMHAYPRLSRQVIECTEHVHPPDWIPRDVVCGENLLKWLLGGVASCYQAAYQILASGDIFLMEEGFCQYAYYLLAFYQGSFDEQRLESYLDLIPKLDLLVALLPPPEECEKRMHSRSKGVASQILTPLSVEQRLNILRHRTRVNQKITAYMEKHHVPVVRLENTDYQTTHVILARHLKSFCSAQSSV</sequence>
<dbReference type="STRING" id="1499967.U27_04888"/>
<dbReference type="AlphaFoldDB" id="A0A081C011"/>
<keyword evidence="2" id="KW-1185">Reference proteome</keyword>
<protein>
    <submittedName>
        <fullName evidence="1">Ni2+-binding GTPase involved in regulation of expression and maturation of urease and hydrogenase</fullName>
    </submittedName>
</protein>
<gene>
    <name evidence="1" type="ORF">U27_04888</name>
</gene>
<evidence type="ECO:0000313" key="2">
    <source>
        <dbReference type="Proteomes" id="UP000030661"/>
    </source>
</evidence>
<dbReference type="InterPro" id="IPR027417">
    <property type="entry name" value="P-loop_NTPase"/>
</dbReference>
<evidence type="ECO:0000313" key="1">
    <source>
        <dbReference type="EMBL" id="GAK57916.1"/>
    </source>
</evidence>